<reference evidence="3" key="1">
    <citation type="submission" date="2018-05" db="EMBL/GenBank/DDBJ databases">
        <authorList>
            <person name="Lanie J.A."/>
            <person name="Ng W.-L."/>
            <person name="Kazmierczak K.M."/>
            <person name="Andrzejewski T.M."/>
            <person name="Davidsen T.M."/>
            <person name="Wayne K.J."/>
            <person name="Tettelin H."/>
            <person name="Glass J.I."/>
            <person name="Rusch D."/>
            <person name="Podicherti R."/>
            <person name="Tsui H.-C.T."/>
            <person name="Winkler M.E."/>
        </authorList>
    </citation>
    <scope>NUCLEOTIDE SEQUENCE</scope>
</reference>
<feature type="transmembrane region" description="Helical" evidence="2">
    <location>
        <begin position="6"/>
        <end position="24"/>
    </location>
</feature>
<evidence type="ECO:0000256" key="2">
    <source>
        <dbReference type="SAM" id="Phobius"/>
    </source>
</evidence>
<proteinExistence type="predicted"/>
<keyword evidence="2" id="KW-0472">Membrane</keyword>
<feature type="transmembrane region" description="Helical" evidence="2">
    <location>
        <begin position="31"/>
        <end position="53"/>
    </location>
</feature>
<evidence type="ECO:0000313" key="3">
    <source>
        <dbReference type="EMBL" id="SUZ80480.1"/>
    </source>
</evidence>
<feature type="compositionally biased region" description="Basic and acidic residues" evidence="1">
    <location>
        <begin position="70"/>
        <end position="86"/>
    </location>
</feature>
<evidence type="ECO:0000256" key="1">
    <source>
        <dbReference type="SAM" id="MobiDB-lite"/>
    </source>
</evidence>
<gene>
    <name evidence="3" type="ORF">METZ01_LOCUS33334</name>
</gene>
<accession>A0A381QN66</accession>
<keyword evidence="2" id="KW-1133">Transmembrane helix</keyword>
<dbReference type="AlphaFoldDB" id="A0A381QN66"/>
<dbReference type="EMBL" id="UINC01001428">
    <property type="protein sequence ID" value="SUZ80480.1"/>
    <property type="molecule type" value="Genomic_DNA"/>
</dbReference>
<feature type="region of interest" description="Disordered" evidence="1">
    <location>
        <begin position="69"/>
        <end position="106"/>
    </location>
</feature>
<sequence length="106" mass="11264">MLSGGIFPRVGAYAVLALGFWLLFQAFENSNILSGIVGGLLIIVGMYLMTGVWKDMFAKFGGNYQIRRQIPKESDSSDDTSKDRTDGAGGTGDSLNGSDQGGQLPP</sequence>
<name>A0A381QN66_9ZZZZ</name>
<protein>
    <submittedName>
        <fullName evidence="3">Uncharacterized protein</fullName>
    </submittedName>
</protein>
<keyword evidence="2" id="KW-0812">Transmembrane</keyword>
<organism evidence="3">
    <name type="scientific">marine metagenome</name>
    <dbReference type="NCBI Taxonomy" id="408172"/>
    <lineage>
        <taxon>unclassified sequences</taxon>
        <taxon>metagenomes</taxon>
        <taxon>ecological metagenomes</taxon>
    </lineage>
</organism>